<dbReference type="STRING" id="576118.SAMN05216216_1293"/>
<dbReference type="GO" id="GO:0005524">
    <property type="term" value="F:ATP binding"/>
    <property type="evidence" value="ECO:0007669"/>
    <property type="project" value="UniProtKB-UniRule"/>
</dbReference>
<keyword evidence="1" id="KW-0547">Nucleotide-binding</keyword>
<dbReference type="InterPro" id="IPR011761">
    <property type="entry name" value="ATP-grasp"/>
</dbReference>
<keyword evidence="5" id="KW-1185">Reference proteome</keyword>
<feature type="domain" description="ATP-grasp" evidence="3">
    <location>
        <begin position="91"/>
        <end position="339"/>
    </location>
</feature>
<dbReference type="OrthoDB" id="9803907at2"/>
<evidence type="ECO:0000259" key="3">
    <source>
        <dbReference type="PROSITE" id="PS50975"/>
    </source>
</evidence>
<dbReference type="Proteomes" id="UP000199008">
    <property type="component" value="Unassembled WGS sequence"/>
</dbReference>
<gene>
    <name evidence="4" type="ORF">SAMN05216216_1293</name>
</gene>
<name>A0A1G9I2J6_9BACL</name>
<dbReference type="PROSITE" id="PS50975">
    <property type="entry name" value="ATP_GRASP"/>
    <property type="match status" value="1"/>
</dbReference>
<sequence>MNNNPKWLSELEGTVPEAAYGISINAYTLAFEAWRRGLSVSFENGYSKSRGRHFIRYVISNRQKSVKFTHNRSDQVSQKSVKNASNKHKIRKILDGKNVPVVRNEIVKTADLKEIKSKIDEFKYPVRISKLTSPAKNIATKTAGGPKEVAEYIGKELNDNKSQKFLIEESADSKHYYAYIVDGKVIGVYTKETPYITGDGTKSINELLIDSNNIRKKIPSITNLEISVDQKLKNVLKKQNYNVDSVPEPGKKVTIKSEAGSKDPVEVTDIFSDAMKNKLVKITDFLPGLIQCEVEFLYDENTEDYSIFTINGRPGIRNYLYPMQGEARPVPKAIIDYYFPETKGEYLSDTTPKYYFDYEVVNDDLRNNRLSKIVLPEHRYEPNLVSKSISFQSDYNISKLKKIIRDHFIRLKFDGEFNVMNNSRFELIIVGNYQDAYYFYDHLNTKKYLKNITMTDHDGGVNVGYKFNDLRTDISDTPPKPSGAAKAVKNKSSRQIQAYKKKVRQRDDRIKALEREIEDLKKSQSWKITAPVRKIKSKLRK</sequence>
<keyword evidence="4" id="KW-0436">Ligase</keyword>
<dbReference type="EMBL" id="FNFY01000029">
    <property type="protein sequence ID" value="SDL19134.1"/>
    <property type="molecule type" value="Genomic_DNA"/>
</dbReference>
<feature type="region of interest" description="Disordered" evidence="2">
    <location>
        <begin position="476"/>
        <end position="503"/>
    </location>
</feature>
<dbReference type="RefSeq" id="WP_092987754.1">
    <property type="nucleotide sequence ID" value="NZ_FNFY01000029.1"/>
</dbReference>
<evidence type="ECO:0000256" key="2">
    <source>
        <dbReference type="SAM" id="MobiDB-lite"/>
    </source>
</evidence>
<keyword evidence="1" id="KW-0067">ATP-binding</keyword>
<reference evidence="5" key="1">
    <citation type="submission" date="2016-10" db="EMBL/GenBank/DDBJ databases">
        <authorList>
            <person name="Varghese N."/>
            <person name="Submissions S."/>
        </authorList>
    </citation>
    <scope>NUCLEOTIDE SEQUENCE [LARGE SCALE GENOMIC DNA]</scope>
    <source>
        <strain evidence="5">CGMCC 1.8895</strain>
    </source>
</reference>
<dbReference type="AlphaFoldDB" id="A0A1G9I2J6"/>
<proteinExistence type="predicted"/>
<organism evidence="4 5">
    <name type="scientific">Lacicoccus qingdaonensis</name>
    <dbReference type="NCBI Taxonomy" id="576118"/>
    <lineage>
        <taxon>Bacteria</taxon>
        <taxon>Bacillati</taxon>
        <taxon>Bacillota</taxon>
        <taxon>Bacilli</taxon>
        <taxon>Bacillales</taxon>
        <taxon>Salinicoccaceae</taxon>
        <taxon>Lacicoccus</taxon>
    </lineage>
</organism>
<evidence type="ECO:0000256" key="1">
    <source>
        <dbReference type="PROSITE-ProRule" id="PRU00409"/>
    </source>
</evidence>
<evidence type="ECO:0000313" key="5">
    <source>
        <dbReference type="Proteomes" id="UP000199008"/>
    </source>
</evidence>
<dbReference type="SUPFAM" id="SSF56059">
    <property type="entry name" value="Glutathione synthetase ATP-binding domain-like"/>
    <property type="match status" value="1"/>
</dbReference>
<dbReference type="GO" id="GO:0016874">
    <property type="term" value="F:ligase activity"/>
    <property type="evidence" value="ECO:0007669"/>
    <property type="project" value="UniProtKB-KW"/>
</dbReference>
<accession>A0A1G9I2J6</accession>
<protein>
    <submittedName>
        <fullName evidence="4">D-alanine-D-alanine ligase</fullName>
    </submittedName>
</protein>
<evidence type="ECO:0000313" key="4">
    <source>
        <dbReference type="EMBL" id="SDL19134.1"/>
    </source>
</evidence>
<dbReference type="GO" id="GO:0046872">
    <property type="term" value="F:metal ion binding"/>
    <property type="evidence" value="ECO:0007669"/>
    <property type="project" value="InterPro"/>
</dbReference>